<gene>
    <name evidence="2" type="ORF">J07HQW2_02913</name>
</gene>
<evidence type="ECO:0000256" key="1">
    <source>
        <dbReference type="SAM" id="Phobius"/>
    </source>
</evidence>
<dbReference type="AlphaFoldDB" id="U1N0T9"/>
<dbReference type="HOGENOM" id="CLU_2985648_0_0_2"/>
<protein>
    <submittedName>
        <fullName evidence="2">Uncharacterized protein</fullName>
    </submittedName>
</protein>
<evidence type="ECO:0000313" key="2">
    <source>
        <dbReference type="EMBL" id="ERG96434.1"/>
    </source>
</evidence>
<keyword evidence="1" id="KW-1133">Transmembrane helix</keyword>
<proteinExistence type="predicted"/>
<sequence length="57" mass="6140">MNDEVPVGGLCLGGDVGVTCLFRRIDVPIVFFVVGIDVQVFDCVVWVFLRGAVDVSP</sequence>
<reference evidence="2 3" key="1">
    <citation type="journal article" date="2013" name="PLoS ONE">
        <title>Assembly-driven community genomics of a hypersaline microbial ecosystem.</title>
        <authorList>
            <person name="Podell S."/>
            <person name="Ugalde J.A."/>
            <person name="Narasingarao P."/>
            <person name="Banfield J.F."/>
            <person name="Heidelberg K.B."/>
            <person name="Allen E.E."/>
        </authorList>
    </citation>
    <scope>NUCLEOTIDE SEQUENCE [LARGE SCALE GENOMIC DNA]</scope>
    <source>
        <strain evidence="3">J07HQW2</strain>
    </source>
</reference>
<keyword evidence="1" id="KW-0472">Membrane</keyword>
<accession>U1N0T9</accession>
<dbReference type="Proteomes" id="UP000030710">
    <property type="component" value="Unassembled WGS sequence"/>
</dbReference>
<keyword evidence="1" id="KW-0812">Transmembrane</keyword>
<dbReference type="EMBL" id="KE356561">
    <property type="protein sequence ID" value="ERG96434.1"/>
    <property type="molecule type" value="Genomic_DNA"/>
</dbReference>
<feature type="transmembrane region" description="Helical" evidence="1">
    <location>
        <begin position="29"/>
        <end position="49"/>
    </location>
</feature>
<organism evidence="2 3">
    <name type="scientific">Haloquadratum walsbyi J07HQW2</name>
    <dbReference type="NCBI Taxonomy" id="1238425"/>
    <lineage>
        <taxon>Archaea</taxon>
        <taxon>Methanobacteriati</taxon>
        <taxon>Methanobacteriota</taxon>
        <taxon>Stenosarchaea group</taxon>
        <taxon>Halobacteria</taxon>
        <taxon>Halobacteriales</taxon>
        <taxon>Haloferacaceae</taxon>
        <taxon>Haloquadratum</taxon>
    </lineage>
</organism>
<evidence type="ECO:0000313" key="3">
    <source>
        <dbReference type="Proteomes" id="UP000030710"/>
    </source>
</evidence>
<name>U1N0T9_9EURY</name>